<gene>
    <name evidence="1" type="ORF">NESM_000471000</name>
</gene>
<evidence type="ECO:0000313" key="2">
    <source>
        <dbReference type="Proteomes" id="UP001430356"/>
    </source>
</evidence>
<keyword evidence="2" id="KW-1185">Reference proteome</keyword>
<accession>A0AAW0ERL0</accession>
<dbReference type="Proteomes" id="UP001430356">
    <property type="component" value="Unassembled WGS sequence"/>
</dbReference>
<sequence>MKSDYTIRPKAKVTSIVFKNRVNEAVTVVVGYKRIPKGLKSTEVIVPASGSATVEERTVTVGPATLVLEIGNIKVKSPAPARGGAAKLKAPFPGAEGAAKQYQVDIVNSNTCLRFSTTGA</sequence>
<organism evidence="1 2">
    <name type="scientific">Novymonas esmeraldas</name>
    <dbReference type="NCBI Taxonomy" id="1808958"/>
    <lineage>
        <taxon>Eukaryota</taxon>
        <taxon>Discoba</taxon>
        <taxon>Euglenozoa</taxon>
        <taxon>Kinetoplastea</taxon>
        <taxon>Metakinetoplastina</taxon>
        <taxon>Trypanosomatida</taxon>
        <taxon>Trypanosomatidae</taxon>
        <taxon>Novymonas</taxon>
    </lineage>
</organism>
<protein>
    <submittedName>
        <fullName evidence="1">Uncharacterized protein</fullName>
    </submittedName>
</protein>
<dbReference type="EMBL" id="JAECZO010000054">
    <property type="protein sequence ID" value="KAK7195438.1"/>
    <property type="molecule type" value="Genomic_DNA"/>
</dbReference>
<evidence type="ECO:0000313" key="1">
    <source>
        <dbReference type="EMBL" id="KAK7195438.1"/>
    </source>
</evidence>
<reference evidence="1 2" key="1">
    <citation type="journal article" date="2021" name="MBio">
        <title>A New Model Trypanosomatid, Novymonas esmeraldas: Genomic Perception of Its 'Candidatus Pandoraea novymonadis' Endosymbiont.</title>
        <authorList>
            <person name="Zakharova A."/>
            <person name="Saura A."/>
            <person name="Butenko A."/>
            <person name="Podesvova L."/>
            <person name="Warmusova S."/>
            <person name="Kostygov A.Y."/>
            <person name="Nenarokova A."/>
            <person name="Lukes J."/>
            <person name="Opperdoes F.R."/>
            <person name="Yurchenko V."/>
        </authorList>
    </citation>
    <scope>NUCLEOTIDE SEQUENCE [LARGE SCALE GENOMIC DNA]</scope>
    <source>
        <strain evidence="1 2">E262AT.01</strain>
    </source>
</reference>
<dbReference type="AlphaFoldDB" id="A0AAW0ERL0"/>
<comment type="caution">
    <text evidence="1">The sequence shown here is derived from an EMBL/GenBank/DDBJ whole genome shotgun (WGS) entry which is preliminary data.</text>
</comment>
<proteinExistence type="predicted"/>
<name>A0AAW0ERL0_9TRYP</name>